<organism evidence="1 2">
    <name type="scientific">Palleniella muris</name>
    <dbReference type="NCBI Taxonomy" id="3038145"/>
    <lineage>
        <taxon>Bacteria</taxon>
        <taxon>Pseudomonadati</taxon>
        <taxon>Bacteroidota</taxon>
        <taxon>Bacteroidia</taxon>
        <taxon>Bacteroidales</taxon>
        <taxon>Prevotellaceae</taxon>
        <taxon>Palleniella</taxon>
    </lineage>
</organism>
<evidence type="ECO:0000313" key="1">
    <source>
        <dbReference type="EMBL" id="TGX82860.1"/>
    </source>
</evidence>
<protein>
    <submittedName>
        <fullName evidence="1">Uncharacterized protein</fullName>
    </submittedName>
</protein>
<evidence type="ECO:0000313" key="2">
    <source>
        <dbReference type="Proteomes" id="UP000308886"/>
    </source>
</evidence>
<accession>A0AC61QR83</accession>
<dbReference type="EMBL" id="SRZC01000007">
    <property type="protein sequence ID" value="TGX82860.1"/>
    <property type="molecule type" value="Genomic_DNA"/>
</dbReference>
<keyword evidence="2" id="KW-1185">Reference proteome</keyword>
<reference evidence="1" key="1">
    <citation type="submission" date="2019-04" db="EMBL/GenBank/DDBJ databases">
        <title>Microbes associate with the intestines of laboratory mice.</title>
        <authorList>
            <person name="Navarre W."/>
            <person name="Wong E."/>
            <person name="Huang K."/>
            <person name="Tropini C."/>
            <person name="Ng K."/>
            <person name="Yu B."/>
        </authorList>
    </citation>
    <scope>NUCLEOTIDE SEQUENCE</scope>
    <source>
        <strain evidence="1">NM73_A23</strain>
    </source>
</reference>
<name>A0AC61QR83_9BACT</name>
<gene>
    <name evidence="1" type="ORF">E5358_05885</name>
</gene>
<sequence length="112" mass="12737">MKHLFILPRISLLSFAMLPIAYNYDLWCAVICVLIFLPLLILLIAAIINSRKTGTGFLTNLYGYRLNWFDVLIRCIGTFNGLLIGSTKVTIFWTMLTAFTLFEVITSKPKLS</sequence>
<proteinExistence type="predicted"/>
<dbReference type="Proteomes" id="UP000308886">
    <property type="component" value="Unassembled WGS sequence"/>
</dbReference>
<comment type="caution">
    <text evidence="1">The sequence shown here is derived from an EMBL/GenBank/DDBJ whole genome shotgun (WGS) entry which is preliminary data.</text>
</comment>